<evidence type="ECO:0000256" key="2">
    <source>
        <dbReference type="ARBA" id="ARBA00022485"/>
    </source>
</evidence>
<keyword evidence="5" id="KW-0249">Electron transport</keyword>
<keyword evidence="6" id="KW-0408">Iron</keyword>
<organism evidence="10 11">
    <name type="scientific">Dongia rigui</name>
    <dbReference type="NCBI Taxonomy" id="940149"/>
    <lineage>
        <taxon>Bacteria</taxon>
        <taxon>Pseudomonadati</taxon>
        <taxon>Pseudomonadota</taxon>
        <taxon>Alphaproteobacteria</taxon>
        <taxon>Rhodospirillales</taxon>
        <taxon>Dongiaceae</taxon>
        <taxon>Dongia</taxon>
    </lineage>
</organism>
<gene>
    <name evidence="10" type="ORF">SMD31_08495</name>
</gene>
<dbReference type="EMBL" id="JAXCLX010000001">
    <property type="protein sequence ID" value="MDY0871959.1"/>
    <property type="molecule type" value="Genomic_DNA"/>
</dbReference>
<evidence type="ECO:0000259" key="9">
    <source>
        <dbReference type="PROSITE" id="PS51379"/>
    </source>
</evidence>
<accession>A0ABU5DXG7</accession>
<feature type="region of interest" description="Disordered" evidence="8">
    <location>
        <begin position="450"/>
        <end position="474"/>
    </location>
</feature>
<feature type="compositionally biased region" description="Basic and acidic residues" evidence="8">
    <location>
        <begin position="461"/>
        <end position="474"/>
    </location>
</feature>
<comment type="caution">
    <text evidence="10">The sequence shown here is derived from an EMBL/GenBank/DDBJ whole genome shotgun (WGS) entry which is preliminary data.</text>
</comment>
<keyword evidence="7" id="KW-0411">Iron-sulfur</keyword>
<evidence type="ECO:0000256" key="6">
    <source>
        <dbReference type="ARBA" id="ARBA00023004"/>
    </source>
</evidence>
<dbReference type="InterPro" id="IPR037171">
    <property type="entry name" value="NagB/RpiA_transferase-like"/>
</dbReference>
<feature type="domain" description="4Fe-4S ferredoxin-type" evidence="9">
    <location>
        <begin position="304"/>
        <end position="335"/>
    </location>
</feature>
<keyword evidence="1" id="KW-0813">Transport</keyword>
<dbReference type="InterPro" id="IPR017900">
    <property type="entry name" value="4Fe4S_Fe_S_CS"/>
</dbReference>
<dbReference type="SUPFAM" id="SSF100950">
    <property type="entry name" value="NagB/RpiA/CoA transferase-like"/>
    <property type="match status" value="1"/>
</dbReference>
<name>A0ABU5DXG7_9PROT</name>
<keyword evidence="11" id="KW-1185">Reference proteome</keyword>
<dbReference type="Pfam" id="PF02589">
    <property type="entry name" value="LUD_dom"/>
    <property type="match status" value="1"/>
</dbReference>
<sequence>MVPTSNAFKDNATGALKDAPLQEALGIARSHSIQTRLNTVAKLPEFEQLRDIGRDLKNHVIANLDSYLLQFEQSVIDRGGHVHWCPDGDSARAKVLEICRSVNAKTVTKGKTMIGEEIGINDFLFSNGIEPVETDLGEYIIQLRGETPSHIIGPALHVTKAQVEETFRKAHTELDPNRNLDDAATLMAEAREKLRAGFLKADVGITGANFLIADEGATTIVTNEGNGDLTQTLPRIHIVLASIEKVVPSLKDAMTLLRILARSATGQEQSVYTTFSSGPRRPDDLDGPEEFHVVLIDNGRSSYLGTEFEEMLRCIRCGACLDHCPVYHSVGGHAYGWVYSGPIGSLLTPAIMGVENAKPLPHASSLCGRCEAVCPMRIPIPKMLRHWRETEFTRAITPPTERSGIRFWAFVARRPKLYRLATRIGARVLKGMAGSRGRLVSAPLAGGWTKHRDLPAPQGKTFHDLWKEKQGDRA</sequence>
<dbReference type="PANTHER" id="PTHR47153:SF2">
    <property type="entry name" value="LACTATE UTILIZATION PROTEIN B"/>
    <property type="match status" value="1"/>
</dbReference>
<keyword evidence="3" id="KW-0479">Metal-binding</keyword>
<dbReference type="InterPro" id="IPR017896">
    <property type="entry name" value="4Fe4S_Fe-S-bd"/>
</dbReference>
<evidence type="ECO:0000256" key="7">
    <source>
        <dbReference type="ARBA" id="ARBA00023014"/>
    </source>
</evidence>
<keyword evidence="2" id="KW-0004">4Fe-4S</keyword>
<protein>
    <submittedName>
        <fullName evidence="10">Lactate utilization protein B</fullName>
    </submittedName>
</protein>
<dbReference type="PANTHER" id="PTHR47153">
    <property type="entry name" value="LACTATE UTILIZATION PROTEIN B"/>
    <property type="match status" value="1"/>
</dbReference>
<evidence type="ECO:0000256" key="3">
    <source>
        <dbReference type="ARBA" id="ARBA00022723"/>
    </source>
</evidence>
<dbReference type="Gene3D" id="3.40.50.10420">
    <property type="entry name" value="NagB/RpiA/CoA transferase-like"/>
    <property type="match status" value="1"/>
</dbReference>
<proteinExistence type="predicted"/>
<evidence type="ECO:0000256" key="4">
    <source>
        <dbReference type="ARBA" id="ARBA00022737"/>
    </source>
</evidence>
<evidence type="ECO:0000256" key="5">
    <source>
        <dbReference type="ARBA" id="ARBA00022982"/>
    </source>
</evidence>
<dbReference type="Pfam" id="PF11870">
    <property type="entry name" value="LutB_C"/>
    <property type="match status" value="1"/>
</dbReference>
<dbReference type="InterPro" id="IPR003741">
    <property type="entry name" value="LUD_dom"/>
</dbReference>
<dbReference type="PROSITE" id="PS00198">
    <property type="entry name" value="4FE4S_FER_1"/>
    <property type="match status" value="1"/>
</dbReference>
<dbReference type="InterPro" id="IPR024569">
    <property type="entry name" value="LutB_C"/>
</dbReference>
<dbReference type="SUPFAM" id="SSF46548">
    <property type="entry name" value="alpha-helical ferredoxin"/>
    <property type="match status" value="1"/>
</dbReference>
<dbReference type="Pfam" id="PF13183">
    <property type="entry name" value="Fer4_8"/>
    <property type="match status" value="1"/>
</dbReference>
<dbReference type="PROSITE" id="PS51379">
    <property type="entry name" value="4FE4S_FER_2"/>
    <property type="match status" value="1"/>
</dbReference>
<keyword evidence="4" id="KW-0677">Repeat</keyword>
<evidence type="ECO:0000313" key="10">
    <source>
        <dbReference type="EMBL" id="MDY0871959.1"/>
    </source>
</evidence>
<evidence type="ECO:0000256" key="8">
    <source>
        <dbReference type="SAM" id="MobiDB-lite"/>
    </source>
</evidence>
<evidence type="ECO:0000313" key="11">
    <source>
        <dbReference type="Proteomes" id="UP001271769"/>
    </source>
</evidence>
<dbReference type="RefSeq" id="WP_320501016.1">
    <property type="nucleotide sequence ID" value="NZ_JAXCLX010000001.1"/>
</dbReference>
<dbReference type="Proteomes" id="UP001271769">
    <property type="component" value="Unassembled WGS sequence"/>
</dbReference>
<dbReference type="InterPro" id="IPR004452">
    <property type="entry name" value="LutB/LldF"/>
</dbReference>
<dbReference type="InterPro" id="IPR024185">
    <property type="entry name" value="FTHF_cligase-like_sf"/>
</dbReference>
<evidence type="ECO:0000256" key="1">
    <source>
        <dbReference type="ARBA" id="ARBA00022448"/>
    </source>
</evidence>
<dbReference type="Gene3D" id="1.10.1060.10">
    <property type="entry name" value="Alpha-helical ferredoxin"/>
    <property type="match status" value="1"/>
</dbReference>
<reference evidence="10 11" key="1">
    <citation type="journal article" date="2013" name="Antonie Van Leeuwenhoek">
        <title>Dongia rigui sp. nov., isolated from freshwater of a large wetland in Korea.</title>
        <authorList>
            <person name="Baik K.S."/>
            <person name="Hwang Y.M."/>
            <person name="Choi J.S."/>
            <person name="Kwon J."/>
            <person name="Seong C.N."/>
        </authorList>
    </citation>
    <scope>NUCLEOTIDE SEQUENCE [LARGE SCALE GENOMIC DNA]</scope>
    <source>
        <strain evidence="10 11">04SU4-P</strain>
    </source>
</reference>
<dbReference type="InterPro" id="IPR009051">
    <property type="entry name" value="Helical_ferredxn"/>
</dbReference>